<dbReference type="PANTHER" id="PTHR22847">
    <property type="entry name" value="WD40 REPEAT PROTEIN"/>
    <property type="match status" value="1"/>
</dbReference>
<evidence type="ECO:0000256" key="2">
    <source>
        <dbReference type="ARBA" id="ARBA00022737"/>
    </source>
</evidence>
<protein>
    <submittedName>
        <fullName evidence="4">Uncharacterized protein</fullName>
    </submittedName>
</protein>
<dbReference type="InterPro" id="IPR036322">
    <property type="entry name" value="WD40_repeat_dom_sf"/>
</dbReference>
<dbReference type="EMBL" id="ASPP01026257">
    <property type="protein sequence ID" value="ETO07328.1"/>
    <property type="molecule type" value="Genomic_DNA"/>
</dbReference>
<dbReference type="SMART" id="SM00320">
    <property type="entry name" value="WD40"/>
    <property type="match status" value="2"/>
</dbReference>
<dbReference type="InterPro" id="IPR015943">
    <property type="entry name" value="WD40/YVTN_repeat-like_dom_sf"/>
</dbReference>
<evidence type="ECO:0000256" key="3">
    <source>
        <dbReference type="PROSITE-ProRule" id="PRU00221"/>
    </source>
</evidence>
<dbReference type="Gene3D" id="2.130.10.10">
    <property type="entry name" value="YVTN repeat-like/Quinoprotein amine dehydrogenase"/>
    <property type="match status" value="1"/>
</dbReference>
<accession>X6LZI0</accession>
<gene>
    <name evidence="4" type="ORF">RFI_30063</name>
</gene>
<feature type="repeat" description="WD" evidence="3">
    <location>
        <begin position="117"/>
        <end position="143"/>
    </location>
</feature>
<evidence type="ECO:0000313" key="5">
    <source>
        <dbReference type="Proteomes" id="UP000023152"/>
    </source>
</evidence>
<sequence length="190" mass="22397">MLDTFYSSLKLLKILTGPSFHIKSIDYSIFDGINLKTKEINHKTIRFWDVKDNQQLQIFNEHKNYVYCVEFSSFNGGSRYLCSASNDCTIPLWDIETSKPLHVFHGMNLVFYQSCFNSNVICSGPFDNTIRFWDIRSNKKEVYTIKGDYKDNEILCFKFLEKKAKIIIKLIFVMAHIKIIFEFWDNIVIV</sequence>
<dbReference type="PROSITE" id="PS50294">
    <property type="entry name" value="WD_REPEATS_REGION"/>
    <property type="match status" value="1"/>
</dbReference>
<dbReference type="PROSITE" id="PS50082">
    <property type="entry name" value="WD_REPEATS_2"/>
    <property type="match status" value="2"/>
</dbReference>
<reference evidence="4 5" key="1">
    <citation type="journal article" date="2013" name="Curr. Biol.">
        <title>The Genome of the Foraminiferan Reticulomyxa filosa.</title>
        <authorList>
            <person name="Glockner G."/>
            <person name="Hulsmann N."/>
            <person name="Schleicher M."/>
            <person name="Noegel A.A."/>
            <person name="Eichinger L."/>
            <person name="Gallinger C."/>
            <person name="Pawlowski J."/>
            <person name="Sierra R."/>
            <person name="Euteneuer U."/>
            <person name="Pillet L."/>
            <person name="Moustafa A."/>
            <person name="Platzer M."/>
            <person name="Groth M."/>
            <person name="Szafranski K."/>
            <person name="Schliwa M."/>
        </authorList>
    </citation>
    <scope>NUCLEOTIDE SEQUENCE [LARGE SCALE GENOMIC DNA]</scope>
</reference>
<dbReference type="SUPFAM" id="SSF50978">
    <property type="entry name" value="WD40 repeat-like"/>
    <property type="match status" value="1"/>
</dbReference>
<keyword evidence="1 3" id="KW-0853">WD repeat</keyword>
<dbReference type="InterPro" id="IPR001680">
    <property type="entry name" value="WD40_rpt"/>
</dbReference>
<keyword evidence="2" id="KW-0677">Repeat</keyword>
<dbReference type="PANTHER" id="PTHR22847:SF637">
    <property type="entry name" value="WD REPEAT DOMAIN 5B"/>
    <property type="match status" value="1"/>
</dbReference>
<keyword evidence="5" id="KW-1185">Reference proteome</keyword>
<name>X6LZI0_RETFI</name>
<dbReference type="Pfam" id="PF00400">
    <property type="entry name" value="WD40"/>
    <property type="match status" value="1"/>
</dbReference>
<comment type="caution">
    <text evidence="4">The sequence shown here is derived from an EMBL/GenBank/DDBJ whole genome shotgun (WGS) entry which is preliminary data.</text>
</comment>
<organism evidence="4 5">
    <name type="scientific">Reticulomyxa filosa</name>
    <dbReference type="NCBI Taxonomy" id="46433"/>
    <lineage>
        <taxon>Eukaryota</taxon>
        <taxon>Sar</taxon>
        <taxon>Rhizaria</taxon>
        <taxon>Retaria</taxon>
        <taxon>Foraminifera</taxon>
        <taxon>Monothalamids</taxon>
        <taxon>Reticulomyxidae</taxon>
        <taxon>Reticulomyxa</taxon>
    </lineage>
</organism>
<dbReference type="GO" id="GO:1990234">
    <property type="term" value="C:transferase complex"/>
    <property type="evidence" value="ECO:0007669"/>
    <property type="project" value="UniProtKB-ARBA"/>
</dbReference>
<evidence type="ECO:0000256" key="1">
    <source>
        <dbReference type="ARBA" id="ARBA00022574"/>
    </source>
</evidence>
<dbReference type="AlphaFoldDB" id="X6LZI0"/>
<evidence type="ECO:0000313" key="4">
    <source>
        <dbReference type="EMBL" id="ETO07328.1"/>
    </source>
</evidence>
<proteinExistence type="predicted"/>
<dbReference type="Proteomes" id="UP000023152">
    <property type="component" value="Unassembled WGS sequence"/>
</dbReference>
<feature type="repeat" description="WD" evidence="3">
    <location>
        <begin position="59"/>
        <end position="103"/>
    </location>
</feature>